<dbReference type="EMBL" id="FTOE01000004">
    <property type="protein sequence ID" value="SIS74551.1"/>
    <property type="molecule type" value="Genomic_DNA"/>
</dbReference>
<dbReference type="Gene3D" id="3.30.70.270">
    <property type="match status" value="1"/>
</dbReference>
<dbReference type="PANTHER" id="PTHR45138:SF9">
    <property type="entry name" value="DIGUANYLATE CYCLASE DGCM-RELATED"/>
    <property type="match status" value="1"/>
</dbReference>
<dbReference type="NCBIfam" id="TIGR00254">
    <property type="entry name" value="GGDEF"/>
    <property type="match status" value="1"/>
</dbReference>
<dbReference type="Proteomes" id="UP000185999">
    <property type="component" value="Unassembled WGS sequence"/>
</dbReference>
<protein>
    <recommendedName>
        <fullName evidence="2">diguanylate cyclase</fullName>
        <ecNumber evidence="2">2.7.7.65</ecNumber>
    </recommendedName>
</protein>
<feature type="transmembrane region" description="Helical" evidence="4">
    <location>
        <begin position="377"/>
        <end position="400"/>
    </location>
</feature>
<keyword evidence="4" id="KW-1133">Transmembrane helix</keyword>
<dbReference type="OrthoDB" id="9180959at2"/>
<dbReference type="EC" id="2.7.7.65" evidence="2"/>
<dbReference type="GO" id="GO:0052621">
    <property type="term" value="F:diguanylate cyclase activity"/>
    <property type="evidence" value="ECO:0007669"/>
    <property type="project" value="UniProtKB-EC"/>
</dbReference>
<comment type="catalytic activity">
    <reaction evidence="3">
        <text>2 GTP = 3',3'-c-di-GMP + 2 diphosphate</text>
        <dbReference type="Rhea" id="RHEA:24898"/>
        <dbReference type="ChEBI" id="CHEBI:33019"/>
        <dbReference type="ChEBI" id="CHEBI:37565"/>
        <dbReference type="ChEBI" id="CHEBI:58805"/>
        <dbReference type="EC" id="2.7.7.65"/>
    </reaction>
</comment>
<dbReference type="InterPro" id="IPR000160">
    <property type="entry name" value="GGDEF_dom"/>
</dbReference>
<dbReference type="Pfam" id="PF09084">
    <property type="entry name" value="NMT1"/>
    <property type="match status" value="1"/>
</dbReference>
<dbReference type="AlphaFoldDB" id="A0A1N7LLE4"/>
<dbReference type="STRING" id="619304.SAMN05421760_104122"/>
<dbReference type="InterPro" id="IPR015168">
    <property type="entry name" value="SsuA/THI5"/>
</dbReference>
<sequence>MLMCMHNIYTVKGLWVLRSFVVYTARCCRQIFLAIVAFVMFFSLLAICTRAISSEVVADSELTPVTLQLQWYHQFQFAGYYAAKEKGFYKEAGLQVTIKNGGYDETGHAVAPEAEVLFNRAQFGSTRTDLLINYSQGLPFVVLANIMQHSPYIFLTTDKFGFNRLEDIGSQRPISLNLPNAGDDRMDAEALAALKVSKLDLSNLNNHFPTWDLSDLLLGHTQLIPAYSTDEPYFIEKSGQVPVAIEPISYGIDFYGDLLFTRQKMLDDHPDIVEKFRAASLKGWKYAMDNTEEIATLIMNKYPTRGPHYDKDFLIYEAEQIKQLMYSDVVEIGYVNKERWQRIAEIYQSLGLIETVNLEGFLYQPAQHDLWGAYKQWIQLLIIPFLIAAGVIAYLFLLTMRLKKEIRKRKDAEKKLKIQAEQDSLTGINNRYVFQKSLEQEFERARRYHHPFSLMIIDIDLFKKVNDEHGHQAGDEVLRSLARVTQKLLRNTDVFARYGGEEFVVLMPNTSIEETLALAQRILSANRQNAVLYNNIAIHYTISIGVTEILDSDTSAEEIFKRSDDLLYAAKDAGRDCIKTP</sequence>
<accession>A0A1N7LLE4</accession>
<dbReference type="FunFam" id="3.30.70.270:FF:000001">
    <property type="entry name" value="Diguanylate cyclase domain protein"/>
    <property type="match status" value="1"/>
</dbReference>
<dbReference type="InterPro" id="IPR029787">
    <property type="entry name" value="Nucleotide_cyclase"/>
</dbReference>
<evidence type="ECO:0000256" key="1">
    <source>
        <dbReference type="ARBA" id="ARBA00001946"/>
    </source>
</evidence>
<evidence type="ECO:0000313" key="6">
    <source>
        <dbReference type="EMBL" id="SIS74551.1"/>
    </source>
</evidence>
<proteinExistence type="predicted"/>
<dbReference type="CDD" id="cd01949">
    <property type="entry name" value="GGDEF"/>
    <property type="match status" value="1"/>
</dbReference>
<keyword evidence="4" id="KW-0812">Transmembrane</keyword>
<reference evidence="7" key="1">
    <citation type="submission" date="2017-01" db="EMBL/GenBank/DDBJ databases">
        <authorList>
            <person name="Varghese N."/>
            <person name="Submissions S."/>
        </authorList>
    </citation>
    <scope>NUCLEOTIDE SEQUENCE [LARGE SCALE GENOMIC DNA]</scope>
    <source>
        <strain evidence="7">DSM 22306</strain>
    </source>
</reference>
<dbReference type="InterPro" id="IPR050469">
    <property type="entry name" value="Diguanylate_Cyclase"/>
</dbReference>
<comment type="cofactor">
    <cofactor evidence="1">
        <name>Mg(2+)</name>
        <dbReference type="ChEBI" id="CHEBI:18420"/>
    </cofactor>
</comment>
<dbReference type="Gene3D" id="3.40.190.10">
    <property type="entry name" value="Periplasmic binding protein-like II"/>
    <property type="match status" value="2"/>
</dbReference>
<keyword evidence="7" id="KW-1185">Reference proteome</keyword>
<dbReference type="InterPro" id="IPR043128">
    <property type="entry name" value="Rev_trsase/Diguanyl_cyclase"/>
</dbReference>
<evidence type="ECO:0000259" key="5">
    <source>
        <dbReference type="PROSITE" id="PS50887"/>
    </source>
</evidence>
<evidence type="ECO:0000256" key="4">
    <source>
        <dbReference type="SAM" id="Phobius"/>
    </source>
</evidence>
<evidence type="ECO:0000256" key="2">
    <source>
        <dbReference type="ARBA" id="ARBA00012528"/>
    </source>
</evidence>
<gene>
    <name evidence="6" type="ORF">SAMN05421760_104122</name>
</gene>
<keyword evidence="4" id="KW-0472">Membrane</keyword>
<feature type="transmembrane region" description="Helical" evidence="4">
    <location>
        <begin position="31"/>
        <end position="52"/>
    </location>
</feature>
<organism evidence="6 7">
    <name type="scientific">Neptunomonas antarctica</name>
    <dbReference type="NCBI Taxonomy" id="619304"/>
    <lineage>
        <taxon>Bacteria</taxon>
        <taxon>Pseudomonadati</taxon>
        <taxon>Pseudomonadota</taxon>
        <taxon>Gammaproteobacteria</taxon>
        <taxon>Oceanospirillales</taxon>
        <taxon>Oceanospirillaceae</taxon>
        <taxon>Neptunomonas</taxon>
    </lineage>
</organism>
<dbReference type="SMART" id="SM00267">
    <property type="entry name" value="GGDEF"/>
    <property type="match status" value="1"/>
</dbReference>
<dbReference type="Pfam" id="PF00990">
    <property type="entry name" value="GGDEF"/>
    <property type="match status" value="1"/>
</dbReference>
<dbReference type="PROSITE" id="PS50887">
    <property type="entry name" value="GGDEF"/>
    <property type="match status" value="1"/>
</dbReference>
<evidence type="ECO:0000313" key="7">
    <source>
        <dbReference type="Proteomes" id="UP000185999"/>
    </source>
</evidence>
<evidence type="ECO:0000256" key="3">
    <source>
        <dbReference type="ARBA" id="ARBA00034247"/>
    </source>
</evidence>
<dbReference type="SUPFAM" id="SSF53850">
    <property type="entry name" value="Periplasmic binding protein-like II"/>
    <property type="match status" value="1"/>
</dbReference>
<dbReference type="PANTHER" id="PTHR45138">
    <property type="entry name" value="REGULATORY COMPONENTS OF SENSORY TRANSDUCTION SYSTEM"/>
    <property type="match status" value="1"/>
</dbReference>
<feature type="domain" description="GGDEF" evidence="5">
    <location>
        <begin position="450"/>
        <end position="581"/>
    </location>
</feature>
<dbReference type="SUPFAM" id="SSF55073">
    <property type="entry name" value="Nucleotide cyclase"/>
    <property type="match status" value="1"/>
</dbReference>
<name>A0A1N7LLE4_9GAMM</name>